<name>M8AZC6_AEGTA</name>
<protein>
    <submittedName>
        <fullName evidence="1">Uncharacterized protein</fullName>
    </submittedName>
</protein>
<proteinExistence type="predicted"/>
<dbReference type="AlphaFoldDB" id="M8AZC6"/>
<sequence length="204" mass="23806">MAQEWPHNFARRKRCRKATHWTCKACPMRMTPSKRLVTIDSRKPLMLIYPNRRFASSTQTAQGPNLFHCEGRRRVQKDGFAVAQICRRPRSWAINPARGRLLPSEPRPVPLRWCSEDRIQAFSLKLHPLPQARFEIALEKYSENLQKAHEATLSLLEQEKRFEQQEQQQMLLLSYFLLPAGAGFFIFGPDKKKETPEETIETST</sequence>
<accession>M8AZC6</accession>
<reference evidence="1" key="1">
    <citation type="submission" date="2015-06" db="UniProtKB">
        <authorList>
            <consortium name="EnsemblPlants"/>
        </authorList>
    </citation>
    <scope>IDENTIFICATION</scope>
</reference>
<dbReference type="EnsemblPlants" id="EMT09842">
    <property type="protein sequence ID" value="EMT09842"/>
    <property type="gene ID" value="F775_06434"/>
</dbReference>
<evidence type="ECO:0000313" key="1">
    <source>
        <dbReference type="EnsemblPlants" id="EMT09842"/>
    </source>
</evidence>
<organism evidence="1">
    <name type="scientific">Aegilops tauschii</name>
    <name type="common">Tausch's goatgrass</name>
    <name type="synonym">Aegilops squarrosa</name>
    <dbReference type="NCBI Taxonomy" id="37682"/>
    <lineage>
        <taxon>Eukaryota</taxon>
        <taxon>Viridiplantae</taxon>
        <taxon>Streptophyta</taxon>
        <taxon>Embryophyta</taxon>
        <taxon>Tracheophyta</taxon>
        <taxon>Spermatophyta</taxon>
        <taxon>Magnoliopsida</taxon>
        <taxon>Liliopsida</taxon>
        <taxon>Poales</taxon>
        <taxon>Poaceae</taxon>
        <taxon>BOP clade</taxon>
        <taxon>Pooideae</taxon>
        <taxon>Triticodae</taxon>
        <taxon>Triticeae</taxon>
        <taxon>Triticinae</taxon>
        <taxon>Aegilops</taxon>
    </lineage>
</organism>